<keyword evidence="1" id="KW-0732">Signal</keyword>
<evidence type="ECO:0000256" key="1">
    <source>
        <dbReference type="SAM" id="SignalP"/>
    </source>
</evidence>
<evidence type="ECO:0000313" key="4">
    <source>
        <dbReference type="WBParaSite" id="EVEC_0000186601-mRNA-1"/>
    </source>
</evidence>
<protein>
    <submittedName>
        <fullName evidence="4">Senescence domain-containing protein</fullName>
    </submittedName>
</protein>
<proteinExistence type="predicted"/>
<dbReference type="Gene3D" id="1.20.120.20">
    <property type="entry name" value="Apolipoprotein"/>
    <property type="match status" value="1"/>
</dbReference>
<name>A0A0N4UWJ4_ENTVE</name>
<dbReference type="Proteomes" id="UP000274131">
    <property type="component" value="Unassembled WGS sequence"/>
</dbReference>
<dbReference type="EMBL" id="UXUI01007230">
    <property type="protein sequence ID" value="VDD86431.1"/>
    <property type="molecule type" value="Genomic_DNA"/>
</dbReference>
<feature type="signal peptide" evidence="1">
    <location>
        <begin position="1"/>
        <end position="25"/>
    </location>
</feature>
<gene>
    <name evidence="2" type="ORF">EVEC_LOCUS1574</name>
</gene>
<evidence type="ECO:0000313" key="3">
    <source>
        <dbReference type="Proteomes" id="UP000274131"/>
    </source>
</evidence>
<dbReference type="WBParaSite" id="EVEC_0000186601-mRNA-1">
    <property type="protein sequence ID" value="EVEC_0000186601-mRNA-1"/>
    <property type="gene ID" value="EVEC_0000186601"/>
</dbReference>
<keyword evidence="3" id="KW-1185">Reference proteome</keyword>
<feature type="chain" id="PRO_5043122515" evidence="1">
    <location>
        <begin position="26"/>
        <end position="205"/>
    </location>
</feature>
<accession>A0A0N4UWJ4</accession>
<dbReference type="AlphaFoldDB" id="A0A0N4UWJ4"/>
<evidence type="ECO:0000313" key="2">
    <source>
        <dbReference type="EMBL" id="VDD86431.1"/>
    </source>
</evidence>
<sequence length="205" mass="20998">MLPSLISCLLLVISVINVTPVTVIGGNVADPRPEPSWRIEDQAAEVLKSGIDSAASGIHALNYSVCFTVIYSFCELNCLEETFYLGDGAGKIKSEIGEKAAAAGRKVSIDSFLLTAETVSGIKEGLENKVRGAYETAANVGEGAKNAVYSAGEAVGMAAHNVGSGLSNAANNVREGVYNAASGAANTAGKALESMGKNLQTNPGS</sequence>
<organism evidence="4">
    <name type="scientific">Enterobius vermicularis</name>
    <name type="common">Human pinworm</name>
    <dbReference type="NCBI Taxonomy" id="51028"/>
    <lineage>
        <taxon>Eukaryota</taxon>
        <taxon>Metazoa</taxon>
        <taxon>Ecdysozoa</taxon>
        <taxon>Nematoda</taxon>
        <taxon>Chromadorea</taxon>
        <taxon>Rhabditida</taxon>
        <taxon>Spirurina</taxon>
        <taxon>Oxyuridomorpha</taxon>
        <taxon>Oxyuroidea</taxon>
        <taxon>Oxyuridae</taxon>
        <taxon>Enterobius</taxon>
    </lineage>
</organism>
<reference evidence="4" key="1">
    <citation type="submission" date="2017-02" db="UniProtKB">
        <authorList>
            <consortium name="WormBaseParasite"/>
        </authorList>
    </citation>
    <scope>IDENTIFICATION</scope>
</reference>
<reference evidence="2 3" key="2">
    <citation type="submission" date="2018-10" db="EMBL/GenBank/DDBJ databases">
        <authorList>
            <consortium name="Pathogen Informatics"/>
        </authorList>
    </citation>
    <scope>NUCLEOTIDE SEQUENCE [LARGE SCALE GENOMIC DNA]</scope>
</reference>